<gene>
    <name evidence="1" type="ORF">H6G81_35310</name>
</gene>
<organism evidence="1 2">
    <name type="scientific">Scytonema hofmannii FACHB-248</name>
    <dbReference type="NCBI Taxonomy" id="1842502"/>
    <lineage>
        <taxon>Bacteria</taxon>
        <taxon>Bacillati</taxon>
        <taxon>Cyanobacteriota</taxon>
        <taxon>Cyanophyceae</taxon>
        <taxon>Nostocales</taxon>
        <taxon>Scytonemataceae</taxon>
        <taxon>Scytonema</taxon>
    </lineage>
</organism>
<name>A0ABR8H1R1_9CYAN</name>
<dbReference type="Proteomes" id="UP000660380">
    <property type="component" value="Unassembled WGS sequence"/>
</dbReference>
<protein>
    <submittedName>
        <fullName evidence="1">Uncharacterized protein</fullName>
    </submittedName>
</protein>
<dbReference type="Pfam" id="PF19860">
    <property type="entry name" value="DUF6334"/>
    <property type="match status" value="1"/>
</dbReference>
<accession>A0ABR8H1R1</accession>
<dbReference type="InterPro" id="IPR046297">
    <property type="entry name" value="DUF6334"/>
</dbReference>
<comment type="caution">
    <text evidence="1">The sequence shown here is derived from an EMBL/GenBank/DDBJ whole genome shotgun (WGS) entry which is preliminary data.</text>
</comment>
<keyword evidence="2" id="KW-1185">Reference proteome</keyword>
<evidence type="ECO:0000313" key="1">
    <source>
        <dbReference type="EMBL" id="MBD2609618.1"/>
    </source>
</evidence>
<dbReference type="RefSeq" id="WP_029632572.1">
    <property type="nucleotide sequence ID" value="NZ_JACJTA010000181.1"/>
</dbReference>
<sequence length="152" mass="17510">MATDEFPIGQTLIAVSIVEDKEFASNQLCFDKVKLLFQNTTITLLPIAETDEIEIIQESSNTPSVVETPYWCKSFLGKKLMTIWVCENDQGYRDQVIFAFEYLRPSIAFVSEGSVIKAFRYEQIYKIKASETCFEEWNDPEEDIYNTANTKC</sequence>
<dbReference type="EMBL" id="JACJTA010000181">
    <property type="protein sequence ID" value="MBD2609618.1"/>
    <property type="molecule type" value="Genomic_DNA"/>
</dbReference>
<proteinExistence type="predicted"/>
<evidence type="ECO:0000313" key="2">
    <source>
        <dbReference type="Proteomes" id="UP000660380"/>
    </source>
</evidence>
<reference evidence="1 2" key="1">
    <citation type="journal article" date="2020" name="ISME J.">
        <title>Comparative genomics reveals insights into cyanobacterial evolution and habitat adaptation.</title>
        <authorList>
            <person name="Chen M.Y."/>
            <person name="Teng W.K."/>
            <person name="Zhao L."/>
            <person name="Hu C.X."/>
            <person name="Zhou Y.K."/>
            <person name="Han B.P."/>
            <person name="Song L.R."/>
            <person name="Shu W.S."/>
        </authorList>
    </citation>
    <scope>NUCLEOTIDE SEQUENCE [LARGE SCALE GENOMIC DNA]</scope>
    <source>
        <strain evidence="1 2">FACHB-248</strain>
    </source>
</reference>